<keyword evidence="4" id="KW-0472">Membrane</keyword>
<dbReference type="Pfam" id="PF00015">
    <property type="entry name" value="MCPsignal"/>
    <property type="match status" value="1"/>
</dbReference>
<evidence type="ECO:0000256" key="3">
    <source>
        <dbReference type="PROSITE-ProRule" id="PRU00284"/>
    </source>
</evidence>
<dbReference type="RefSeq" id="WP_271011737.1">
    <property type="nucleotide sequence ID" value="NZ_JAQIFT010000033.1"/>
</dbReference>
<dbReference type="GO" id="GO:0006935">
    <property type="term" value="P:chemotaxis"/>
    <property type="evidence" value="ECO:0007669"/>
    <property type="project" value="UniProtKB-KW"/>
</dbReference>
<reference evidence="7" key="1">
    <citation type="journal article" date="2023" name="Int. J. Syst. Evol. Microbiol.">
        <title>&lt;i&gt;Holtiella tumoricola&lt;/i&gt; gen. nov. sp. nov., isolated from a human clinical sample.</title>
        <authorList>
            <person name="Allen-Vercoe E."/>
            <person name="Daigneault M.C."/>
            <person name="Vancuren S.J."/>
            <person name="Cochrane K."/>
            <person name="O'Neal L.L."/>
            <person name="Sankaranarayanan K."/>
            <person name="Lawson P.A."/>
        </authorList>
    </citation>
    <scope>NUCLEOTIDE SEQUENCE</scope>
    <source>
        <strain evidence="7">CC70A</strain>
    </source>
</reference>
<dbReference type="Proteomes" id="UP001169242">
    <property type="component" value="Unassembled WGS sequence"/>
</dbReference>
<protein>
    <submittedName>
        <fullName evidence="7">Methyl-accepting chemotaxis protein</fullName>
    </submittedName>
</protein>
<evidence type="ECO:0000256" key="4">
    <source>
        <dbReference type="SAM" id="Phobius"/>
    </source>
</evidence>
<dbReference type="GO" id="GO:0004888">
    <property type="term" value="F:transmembrane signaling receptor activity"/>
    <property type="evidence" value="ECO:0007669"/>
    <property type="project" value="InterPro"/>
</dbReference>
<keyword evidence="4" id="KW-0812">Transmembrane</keyword>
<evidence type="ECO:0000259" key="5">
    <source>
        <dbReference type="PROSITE" id="PS50111"/>
    </source>
</evidence>
<dbReference type="InterPro" id="IPR024478">
    <property type="entry name" value="HlyB_4HB_MCP"/>
</dbReference>
<dbReference type="InterPro" id="IPR051310">
    <property type="entry name" value="MCP_chemotaxis"/>
</dbReference>
<evidence type="ECO:0000313" key="8">
    <source>
        <dbReference type="Proteomes" id="UP001169242"/>
    </source>
</evidence>
<keyword evidence="8" id="KW-1185">Reference proteome</keyword>
<dbReference type="Pfam" id="PF00672">
    <property type="entry name" value="HAMP"/>
    <property type="match status" value="1"/>
</dbReference>
<dbReference type="PANTHER" id="PTHR43531:SF11">
    <property type="entry name" value="METHYL-ACCEPTING CHEMOTAXIS PROTEIN 3"/>
    <property type="match status" value="1"/>
</dbReference>
<dbReference type="Gene3D" id="6.10.340.10">
    <property type="match status" value="1"/>
</dbReference>
<dbReference type="GO" id="GO:0005886">
    <property type="term" value="C:plasma membrane"/>
    <property type="evidence" value="ECO:0007669"/>
    <property type="project" value="TreeGrafter"/>
</dbReference>
<dbReference type="SUPFAM" id="SSF58104">
    <property type="entry name" value="Methyl-accepting chemotaxis protein (MCP) signaling domain"/>
    <property type="match status" value="1"/>
</dbReference>
<dbReference type="PROSITE" id="PS50111">
    <property type="entry name" value="CHEMOTAXIS_TRANSDUC_2"/>
    <property type="match status" value="1"/>
</dbReference>
<feature type="domain" description="HAMP" evidence="6">
    <location>
        <begin position="215"/>
        <end position="267"/>
    </location>
</feature>
<feature type="domain" description="Methyl-accepting transducer" evidence="5">
    <location>
        <begin position="317"/>
        <end position="546"/>
    </location>
</feature>
<proteinExistence type="inferred from homology"/>
<keyword evidence="3" id="KW-0807">Transducer</keyword>
<comment type="caution">
    <text evidence="7">The sequence shown here is derived from an EMBL/GenBank/DDBJ whole genome shotgun (WGS) entry which is preliminary data.</text>
</comment>
<dbReference type="InterPro" id="IPR003660">
    <property type="entry name" value="HAMP_dom"/>
</dbReference>
<dbReference type="SMART" id="SM00304">
    <property type="entry name" value="HAMP"/>
    <property type="match status" value="2"/>
</dbReference>
<evidence type="ECO:0000256" key="2">
    <source>
        <dbReference type="ARBA" id="ARBA00029447"/>
    </source>
</evidence>
<keyword evidence="4" id="KW-1133">Transmembrane helix</keyword>
<dbReference type="EMBL" id="JAQIFT010000033">
    <property type="protein sequence ID" value="MDA3731348.1"/>
    <property type="molecule type" value="Genomic_DNA"/>
</dbReference>
<organism evidence="7 8">
    <name type="scientific">Holtiella tumoricola</name>
    <dbReference type="NCBI Taxonomy" id="3018743"/>
    <lineage>
        <taxon>Bacteria</taxon>
        <taxon>Bacillati</taxon>
        <taxon>Bacillota</taxon>
        <taxon>Clostridia</taxon>
        <taxon>Lachnospirales</taxon>
        <taxon>Cellulosilyticaceae</taxon>
        <taxon>Holtiella</taxon>
    </lineage>
</organism>
<evidence type="ECO:0000313" key="7">
    <source>
        <dbReference type="EMBL" id="MDA3731348.1"/>
    </source>
</evidence>
<dbReference type="Gene3D" id="1.10.287.950">
    <property type="entry name" value="Methyl-accepting chemotaxis protein"/>
    <property type="match status" value="1"/>
</dbReference>
<dbReference type="PRINTS" id="PR00260">
    <property type="entry name" value="CHEMTRNSDUCR"/>
</dbReference>
<evidence type="ECO:0000256" key="1">
    <source>
        <dbReference type="ARBA" id="ARBA00022500"/>
    </source>
</evidence>
<sequence length="567" mass="62220">MKRLADLKIRTRLILNSVVIIVFASIAIFLAIFFIGRLNNGIDTLQETSLPINIATQDIRRNIILIERNMLDMVLTDDLELVNELVDKNKERNENIDESFVTFSDIVSSSYSEMVEKLRMGIMKLKEVQHSIENILEQSSGEEWKEAEKILRESYIPFSKEIREDFIEISDAIENMLNTSTNRIQKFSNLAQIIIVLIIISFIIVAIVLVGKLIKDIMKPLEEIDVAAKALLQGDFTSEITYDKNNEFGQVCGSIRESFAELKRVIGEISVSFSELSSGNFTIQPSMTFPGELREIEISGSNLIHSLNTMFSEMKTSIEQINSGAEQVSEASQELAQGATDQASSIQELSATFAEVAEQVKTTAVNSNKADELAKIAVDTVQKGLKEMQQMLIAMDEISKMSDDISKIINLIDDLAAQTNLLALNAAIEAARAGTAGKGFAVVAEEVKKLAQQSADAVKETTVLIENSNNVVVRGSGIAKNTNDMFSEIASSVAKVLDVLTNISETAQCQALSIEEMQIGVDQISAVVQANAAISEETSAASEELSGQANMLHSLSAQFKLLEDQSV</sequence>
<dbReference type="CDD" id="cd11386">
    <property type="entry name" value="MCP_signal"/>
    <property type="match status" value="1"/>
</dbReference>
<dbReference type="AlphaFoldDB" id="A0AA42DM20"/>
<keyword evidence="1" id="KW-0145">Chemotaxis</keyword>
<dbReference type="SMART" id="SM00283">
    <property type="entry name" value="MA"/>
    <property type="match status" value="1"/>
</dbReference>
<feature type="transmembrane region" description="Helical" evidence="4">
    <location>
        <begin position="12"/>
        <end position="36"/>
    </location>
</feature>
<evidence type="ECO:0000259" key="6">
    <source>
        <dbReference type="PROSITE" id="PS50885"/>
    </source>
</evidence>
<dbReference type="InterPro" id="IPR004089">
    <property type="entry name" value="MCPsignal_dom"/>
</dbReference>
<name>A0AA42DM20_9FIRM</name>
<dbReference type="PANTHER" id="PTHR43531">
    <property type="entry name" value="PROTEIN ICFG"/>
    <property type="match status" value="1"/>
</dbReference>
<accession>A0AA42DM20</accession>
<dbReference type="Pfam" id="PF12729">
    <property type="entry name" value="4HB_MCP_1"/>
    <property type="match status" value="1"/>
</dbReference>
<feature type="transmembrane region" description="Helical" evidence="4">
    <location>
        <begin position="190"/>
        <end position="210"/>
    </location>
</feature>
<gene>
    <name evidence="7" type="ORF">PBV87_07630</name>
</gene>
<comment type="similarity">
    <text evidence="2">Belongs to the methyl-accepting chemotaxis (MCP) protein family.</text>
</comment>
<dbReference type="GO" id="GO:0007165">
    <property type="term" value="P:signal transduction"/>
    <property type="evidence" value="ECO:0007669"/>
    <property type="project" value="UniProtKB-KW"/>
</dbReference>
<dbReference type="PROSITE" id="PS50885">
    <property type="entry name" value="HAMP"/>
    <property type="match status" value="1"/>
</dbReference>
<dbReference type="InterPro" id="IPR004090">
    <property type="entry name" value="Chemotax_Me-accpt_rcpt"/>
</dbReference>